<keyword evidence="1" id="KW-0288">FMN</keyword>
<keyword evidence="4" id="KW-1185">Reference proteome</keyword>
<dbReference type="EMBL" id="JAQLOI010000001">
    <property type="protein sequence ID" value="MDB1122942.1"/>
    <property type="molecule type" value="Genomic_DNA"/>
</dbReference>
<dbReference type="InterPro" id="IPR029039">
    <property type="entry name" value="Flavoprotein-like_sf"/>
</dbReference>
<gene>
    <name evidence="3" type="ORF">PGX00_04270</name>
</gene>
<organism evidence="3 4">
    <name type="scientific">Vibrio algarum</name>
    <dbReference type="NCBI Taxonomy" id="3020714"/>
    <lineage>
        <taxon>Bacteria</taxon>
        <taxon>Pseudomonadati</taxon>
        <taxon>Pseudomonadota</taxon>
        <taxon>Gammaproteobacteria</taxon>
        <taxon>Vibrionales</taxon>
        <taxon>Vibrionaceae</taxon>
        <taxon>Vibrio</taxon>
    </lineage>
</organism>
<evidence type="ECO:0000256" key="1">
    <source>
        <dbReference type="ARBA" id="ARBA00022643"/>
    </source>
</evidence>
<dbReference type="Proteomes" id="UP001210678">
    <property type="component" value="Unassembled WGS sequence"/>
</dbReference>
<dbReference type="SUPFAM" id="SSF52218">
    <property type="entry name" value="Flavoproteins"/>
    <property type="match status" value="1"/>
</dbReference>
<evidence type="ECO:0000313" key="4">
    <source>
        <dbReference type="Proteomes" id="UP001210678"/>
    </source>
</evidence>
<comment type="caution">
    <text evidence="3">The sequence shown here is derived from an EMBL/GenBank/DDBJ whole genome shotgun (WGS) entry which is preliminary data.</text>
</comment>
<accession>A0ABT4YNF1</accession>
<protein>
    <submittedName>
        <fullName evidence="3">NAD(P)H-dependent oxidoreductase</fullName>
    </submittedName>
</protein>
<keyword evidence="1" id="KW-0285">Flavoprotein</keyword>
<evidence type="ECO:0000313" key="3">
    <source>
        <dbReference type="EMBL" id="MDB1122942.1"/>
    </source>
</evidence>
<dbReference type="Pfam" id="PF03358">
    <property type="entry name" value="FMN_red"/>
    <property type="match status" value="1"/>
</dbReference>
<dbReference type="RefSeq" id="WP_272133165.1">
    <property type="nucleotide sequence ID" value="NZ_JAQLOI010000001.1"/>
</dbReference>
<evidence type="ECO:0000259" key="2">
    <source>
        <dbReference type="Pfam" id="PF03358"/>
    </source>
</evidence>
<feature type="domain" description="NADPH-dependent FMN reductase-like" evidence="2">
    <location>
        <begin position="1"/>
        <end position="43"/>
    </location>
</feature>
<sequence length="59" mass="6484">MKVLGISGSPRREAISGTYKLVKTVAENTGHEYEIISLRGKKFQAAKLAFDAPKTIYAQ</sequence>
<name>A0ABT4YNF1_9VIBR</name>
<reference evidence="3 4" key="1">
    <citation type="submission" date="2023-01" db="EMBL/GenBank/DDBJ databases">
        <title>Vibrio sp. KJ40-1 sp.nov, isolated from marine algae.</title>
        <authorList>
            <person name="Butt M."/>
            <person name="Kim J.M.J."/>
            <person name="Jeon C.O.C."/>
        </authorList>
    </citation>
    <scope>NUCLEOTIDE SEQUENCE [LARGE SCALE GENOMIC DNA]</scope>
    <source>
        <strain evidence="3 4">KJ40-1</strain>
    </source>
</reference>
<dbReference type="Gene3D" id="3.40.50.360">
    <property type="match status" value="1"/>
</dbReference>
<dbReference type="InterPro" id="IPR005025">
    <property type="entry name" value="FMN_Rdtase-like_dom"/>
</dbReference>
<proteinExistence type="predicted"/>